<dbReference type="InterPro" id="IPR058922">
    <property type="entry name" value="WHD_DRP"/>
</dbReference>
<keyword evidence="5" id="KW-0677">Repeat</keyword>
<dbReference type="SUPFAM" id="SSF53448">
    <property type="entry name" value="Nucleotide-diphospho-sugar transferases"/>
    <property type="match status" value="1"/>
</dbReference>
<keyword evidence="13" id="KW-0325">Glycoprotein</keyword>
<evidence type="ECO:0000259" key="21">
    <source>
        <dbReference type="Pfam" id="PF23559"/>
    </source>
</evidence>
<keyword evidence="12 18" id="KW-0472">Membrane</keyword>
<reference evidence="23 24" key="1">
    <citation type="submission" date="2015-01" db="EMBL/GenBank/DDBJ databases">
        <title>Genome of allotetraploid Gossypium barbadense reveals genomic plasticity and fiber elongation in cotton evolution.</title>
        <authorList>
            <person name="Chen X."/>
            <person name="Liu X."/>
            <person name="Zhao B."/>
            <person name="Zheng H."/>
            <person name="Hu Y."/>
            <person name="Lu G."/>
            <person name="Yang C."/>
            <person name="Chen J."/>
            <person name="Shan C."/>
            <person name="Zhang L."/>
            <person name="Zhou Y."/>
            <person name="Wang L."/>
            <person name="Guo W."/>
            <person name="Bai Y."/>
            <person name="Ruan J."/>
            <person name="Shangguan X."/>
            <person name="Mao Y."/>
            <person name="Jiang J."/>
            <person name="Zhu Y."/>
            <person name="Lei J."/>
            <person name="Kang H."/>
            <person name="Chen S."/>
            <person name="He X."/>
            <person name="Wang R."/>
            <person name="Wang Y."/>
            <person name="Chen J."/>
            <person name="Wang L."/>
            <person name="Yu S."/>
            <person name="Wang B."/>
            <person name="Wei J."/>
            <person name="Song S."/>
            <person name="Lu X."/>
            <person name="Gao Z."/>
            <person name="Gu W."/>
            <person name="Deng X."/>
            <person name="Ma D."/>
            <person name="Wang S."/>
            <person name="Liang W."/>
            <person name="Fang L."/>
            <person name="Cai C."/>
            <person name="Zhu X."/>
            <person name="Zhou B."/>
            <person name="Zhang Y."/>
            <person name="Chen Z."/>
            <person name="Xu S."/>
            <person name="Zhu R."/>
            <person name="Wang S."/>
            <person name="Zhang T."/>
            <person name="Zhao G."/>
        </authorList>
    </citation>
    <scope>NUCLEOTIDE SEQUENCE [LARGE SCALE GENOMIC DNA]</scope>
    <source>
        <strain evidence="24">cv. Xinhai21</strain>
        <tissue evidence="23">Leaf</tissue>
    </source>
</reference>
<evidence type="ECO:0000256" key="2">
    <source>
        <dbReference type="ARBA" id="ARBA00007706"/>
    </source>
</evidence>
<dbReference type="Pfam" id="PF00931">
    <property type="entry name" value="NB-ARC"/>
    <property type="match status" value="1"/>
</dbReference>
<keyword evidence="16" id="KW-0479">Metal-binding</keyword>
<feature type="domain" description="Disease resistance protein winged helix" evidence="21">
    <location>
        <begin position="821"/>
        <end position="903"/>
    </location>
</feature>
<evidence type="ECO:0000256" key="9">
    <source>
        <dbReference type="ARBA" id="ARBA00022968"/>
    </source>
</evidence>
<evidence type="ECO:0000259" key="22">
    <source>
        <dbReference type="Pfam" id="PF23598"/>
    </source>
</evidence>
<keyword evidence="9" id="KW-0735">Signal-anchor</keyword>
<name>A0A2P5WG78_GOSBA</name>
<dbReference type="PRINTS" id="PR00364">
    <property type="entry name" value="DISEASERSIST"/>
</dbReference>
<dbReference type="Proteomes" id="UP000239757">
    <property type="component" value="Unassembled WGS sequence"/>
</dbReference>
<evidence type="ECO:0000256" key="15">
    <source>
        <dbReference type="PIRSR" id="PIRSR605027-1"/>
    </source>
</evidence>
<evidence type="ECO:0000313" key="24">
    <source>
        <dbReference type="Proteomes" id="UP000239757"/>
    </source>
</evidence>
<evidence type="ECO:0000256" key="4">
    <source>
        <dbReference type="ARBA" id="ARBA00022692"/>
    </source>
</evidence>
<accession>A0A2P5WG78</accession>
<comment type="similarity">
    <text evidence="2">Belongs to the glycosyltransferase 43 family.</text>
</comment>
<dbReference type="CDD" id="cd00218">
    <property type="entry name" value="GlcAT-I"/>
    <property type="match status" value="1"/>
</dbReference>
<dbReference type="Pfam" id="PF23598">
    <property type="entry name" value="LRR_14"/>
    <property type="match status" value="1"/>
</dbReference>
<feature type="domain" description="Disease resistance R13L4/SHOC-2-like LRR" evidence="22">
    <location>
        <begin position="969"/>
        <end position="1243"/>
    </location>
</feature>
<dbReference type="InterPro" id="IPR042197">
    <property type="entry name" value="Apaf_helical"/>
</dbReference>
<evidence type="ECO:0000313" key="23">
    <source>
        <dbReference type="EMBL" id="PPR90061.1"/>
    </source>
</evidence>
<keyword evidence="11" id="KW-0333">Golgi apparatus</keyword>
<dbReference type="GO" id="GO:0051707">
    <property type="term" value="P:response to other organism"/>
    <property type="evidence" value="ECO:0007669"/>
    <property type="project" value="UniProtKB-ARBA"/>
</dbReference>
<evidence type="ECO:0000256" key="18">
    <source>
        <dbReference type="SAM" id="Phobius"/>
    </source>
</evidence>
<dbReference type="GO" id="GO:0006952">
    <property type="term" value="P:defense response"/>
    <property type="evidence" value="ECO:0007669"/>
    <property type="project" value="UniProtKB-KW"/>
</dbReference>
<keyword evidence="7" id="KW-0611">Plant defense</keyword>
<comment type="subcellular location">
    <subcellularLocation>
        <location evidence="1">Golgi apparatus membrane</location>
        <topology evidence="1">Single-pass type II membrane protein</topology>
    </subcellularLocation>
</comment>
<proteinExistence type="inferred from homology"/>
<sequence>MASIRRTLSPAYHHRSYQNGAGFSSPSHKFLPNGNRKHSSSRHLPLLFTALNLVYRKGWRRSLCWCLFFFLIGFVFGITLFGNMDTDIRAEDFAFPELKPPHVDLLLDDQIVTSVSLGIHTRLQEPKEVDDLIGPPLKQLIVVTPTYNRGFQAYFLNRLGQVLRLVKPPLVWIVVEEKVASFETAEILRRTGVMYRHVVCTRSPSEPKDRGVHQRNAALEHIERHKVDGIVFFADDDNVYTVELFESLRTIRRFGTWPVAMLAPSKNKAILEGPVCNGSQVIGWHTNEKSKRLRRFHVDMSGFAFNSSILWDPKRWGRPYSNPIRQLDTVKEGFQETTFIEQVAEDESQMEGPPIVRLSIVGDSKLKSLINKCTVKSGTLKIGCLANQQCEKITAEIVLCPLLQIVFEKLASRFLKEIADRCGFKDEIKKLQRALGAIQTVLQDAEEWQATDKSSKLWLSDLREVAFDADDLLEEFGPEAMIQENNNSLTEQVTNIVPSLRPFITYLKKLPELKQIRERLDVLLDERSNFKLKRKDGDKAIKSQQKRETGSFVIESEVIGREEDKEKIVDMLQLTAESKVNEVVSVIPIVGLGGLGKTTLAQLVYNDERVIGNYELRMWVSVNDDFHVRKIVNLMIESATRRKCDDLIGMDVLQSKLRDLLFKRRYLLVLDDVWNEDADEWDKLKSLLKLGAEGSKVIVTTRSAKVAAIMGTMSSHHLKGLSHDECWGLFKQRAFANDQEDHANLLPIGKQIVRKCGGVPLAAKALGSLMRFKREPDEWLSVQENEIWNVCEDENGILPALRLSYSHLPLHLKGCFMYCSIFPKNYVIKKEKLIHLWIAEGLIQSCQYPLRGTQSRKEGTSLENSGSNYFNELMWMFLFEEVKKNSGGDVVECRMHDLIHDLAKSVAGEEFFIFEHGCLPKNLARVRYSSVVCHSESCTIPEALYEAKKLRTLIFLFSNGDSGEIPAKLFTHFRSLRVLDLSYSGIKRLQSTVSCLKHLRYLDLSNTFIATLPETIGSLCKLEVLNISGCSDLTGLPRNLDRLCMLRHLIINDCERLTCLPDNIGQLFHLQTLPIFIVSNKTDNFKQLARLQLRGELTIKNLEDVKQEIRAVILGMKNLHSLELSWGDDHKRLDLKVQNDFNCKLGENVLDCLQPSKNLKHLSIKGYPGIHLPSWIKTPSLPVLTKIVLMNCKRCEHLPALGQLPVLEIIHMHGMDCVKNIGREFYGENKKKLFASLKELSLIDFPDLEFWWGISGGEEFPSLVKLIINKCPKLMNMPRFAALRHLELQSCNESILMSAGNITSLSVLIIGGFTGQLILLDNLLRSNVHLLSLTISSCPNLCCIPQSLGSLVSLTSLTIRWCDELSSLPQQLQNLTCLQSLEISECHGLFTSPHHIDGLISLKYLSIENCSNLRSLPVGLLHLTSLEQLTIMYCPNLVCLPTEWHNLSMLRSLSILCCPELSSLPESVKHVTTLQNLEIHGCPHRVNVEYKQKPDRAVDKYGNPEPAMPLVNGDDRVRNGHEFSFGVACRIICTAAFGPPYVPFLGFEAFNELRLPICLTVFK</sequence>
<feature type="site" description="Interaction with galactose moiety of substrate glycoprotein" evidence="17">
    <location>
        <position position="272"/>
    </location>
</feature>
<dbReference type="InterPro" id="IPR002182">
    <property type="entry name" value="NB-ARC"/>
</dbReference>
<keyword evidence="8" id="KW-0067">ATP-binding</keyword>
<dbReference type="FunFam" id="1.10.10.10:FF:000322">
    <property type="entry name" value="Probable disease resistance protein At1g63360"/>
    <property type="match status" value="1"/>
</dbReference>
<dbReference type="Gene3D" id="1.20.5.4130">
    <property type="match status" value="1"/>
</dbReference>
<comment type="cofactor">
    <cofactor evidence="16">
        <name>Mn(2+)</name>
        <dbReference type="ChEBI" id="CHEBI:29035"/>
    </cofactor>
</comment>
<evidence type="ECO:0008006" key="25">
    <source>
        <dbReference type="Google" id="ProtNLM"/>
    </source>
</evidence>
<keyword evidence="14" id="KW-0961">Cell wall biogenesis/degradation</keyword>
<dbReference type="PANTHER" id="PTHR36766">
    <property type="entry name" value="PLANT BROAD-SPECTRUM MILDEW RESISTANCE PROTEIN RPW8"/>
    <property type="match status" value="1"/>
</dbReference>
<dbReference type="SUPFAM" id="SSF52540">
    <property type="entry name" value="P-loop containing nucleoside triphosphate hydrolases"/>
    <property type="match status" value="1"/>
</dbReference>
<evidence type="ECO:0000256" key="12">
    <source>
        <dbReference type="ARBA" id="ARBA00023136"/>
    </source>
</evidence>
<dbReference type="InterPro" id="IPR041118">
    <property type="entry name" value="Rx_N"/>
</dbReference>
<dbReference type="Gene3D" id="1.10.8.430">
    <property type="entry name" value="Helical domain of apoptotic protease-activating factors"/>
    <property type="match status" value="1"/>
</dbReference>
<dbReference type="Pfam" id="PF18052">
    <property type="entry name" value="Rx_N"/>
    <property type="match status" value="1"/>
</dbReference>
<evidence type="ECO:0000259" key="19">
    <source>
        <dbReference type="Pfam" id="PF00931"/>
    </source>
</evidence>
<feature type="domain" description="Disease resistance N-terminal" evidence="20">
    <location>
        <begin position="403"/>
        <end position="485"/>
    </location>
</feature>
<dbReference type="OrthoDB" id="1935327at2759"/>
<gene>
    <name evidence="23" type="ORF">GOBAR_AA30629</name>
</gene>
<dbReference type="GO" id="GO:0046872">
    <property type="term" value="F:metal ion binding"/>
    <property type="evidence" value="ECO:0007669"/>
    <property type="project" value="UniProtKB-KW"/>
</dbReference>
<keyword evidence="4 18" id="KW-0812">Transmembrane</keyword>
<feature type="transmembrane region" description="Helical" evidence="18">
    <location>
        <begin position="63"/>
        <end position="82"/>
    </location>
</feature>
<dbReference type="PANTHER" id="PTHR36766:SF71">
    <property type="entry name" value="DISEASE RESISTANCE PROTEIN RGA3"/>
    <property type="match status" value="1"/>
</dbReference>
<keyword evidence="10 18" id="KW-1133">Transmembrane helix</keyword>
<evidence type="ECO:0000256" key="7">
    <source>
        <dbReference type="ARBA" id="ARBA00022821"/>
    </source>
</evidence>
<evidence type="ECO:0000256" key="8">
    <source>
        <dbReference type="ARBA" id="ARBA00022840"/>
    </source>
</evidence>
<dbReference type="Gene3D" id="3.80.10.10">
    <property type="entry name" value="Ribonuclease Inhibitor"/>
    <property type="match status" value="4"/>
</dbReference>
<dbReference type="GO" id="GO:0015018">
    <property type="term" value="F:galactosylgalactosylxylosylprotein 3-beta-glucuronosyltransferase activity"/>
    <property type="evidence" value="ECO:0007669"/>
    <property type="project" value="InterPro"/>
</dbReference>
<evidence type="ECO:0000256" key="13">
    <source>
        <dbReference type="ARBA" id="ARBA00023180"/>
    </source>
</evidence>
<dbReference type="InterPro" id="IPR005027">
    <property type="entry name" value="Glyco_trans_43"/>
</dbReference>
<feature type="domain" description="NB-ARC" evidence="19">
    <location>
        <begin position="562"/>
        <end position="739"/>
    </location>
</feature>
<dbReference type="Gene3D" id="1.10.10.10">
    <property type="entry name" value="Winged helix-like DNA-binding domain superfamily/Winged helix DNA-binding domain"/>
    <property type="match status" value="1"/>
</dbReference>
<dbReference type="Pfam" id="PF23559">
    <property type="entry name" value="WHD_DRP"/>
    <property type="match status" value="1"/>
</dbReference>
<keyword evidence="3" id="KW-0808">Transferase</keyword>
<evidence type="ECO:0000256" key="17">
    <source>
        <dbReference type="PIRSR" id="PIRSR605027-4"/>
    </source>
</evidence>
<evidence type="ECO:0000256" key="11">
    <source>
        <dbReference type="ARBA" id="ARBA00023034"/>
    </source>
</evidence>
<evidence type="ECO:0000256" key="6">
    <source>
        <dbReference type="ARBA" id="ARBA00022741"/>
    </source>
</evidence>
<organism evidence="23 24">
    <name type="scientific">Gossypium barbadense</name>
    <name type="common">Sea Island cotton</name>
    <name type="synonym">Hibiscus barbadensis</name>
    <dbReference type="NCBI Taxonomy" id="3634"/>
    <lineage>
        <taxon>Eukaryota</taxon>
        <taxon>Viridiplantae</taxon>
        <taxon>Streptophyta</taxon>
        <taxon>Embryophyta</taxon>
        <taxon>Tracheophyta</taxon>
        <taxon>Spermatophyta</taxon>
        <taxon>Magnoliopsida</taxon>
        <taxon>eudicotyledons</taxon>
        <taxon>Gunneridae</taxon>
        <taxon>Pentapetalae</taxon>
        <taxon>rosids</taxon>
        <taxon>malvids</taxon>
        <taxon>Malvales</taxon>
        <taxon>Malvaceae</taxon>
        <taxon>Malvoideae</taxon>
        <taxon>Gossypium</taxon>
    </lineage>
</organism>
<dbReference type="InterPro" id="IPR055414">
    <property type="entry name" value="LRR_R13L4/SHOC2-like"/>
</dbReference>
<dbReference type="EMBL" id="KZ667737">
    <property type="protein sequence ID" value="PPR90061.1"/>
    <property type="molecule type" value="Genomic_DNA"/>
</dbReference>
<evidence type="ECO:0000256" key="3">
    <source>
        <dbReference type="ARBA" id="ARBA00022679"/>
    </source>
</evidence>
<dbReference type="Gene3D" id="3.90.550.10">
    <property type="entry name" value="Spore Coat Polysaccharide Biosynthesis Protein SpsA, Chain A"/>
    <property type="match status" value="1"/>
</dbReference>
<dbReference type="InterPro" id="IPR036388">
    <property type="entry name" value="WH-like_DNA-bd_sf"/>
</dbReference>
<evidence type="ECO:0000256" key="5">
    <source>
        <dbReference type="ARBA" id="ARBA00022737"/>
    </source>
</evidence>
<feature type="binding site" evidence="16">
    <location>
        <position position="237"/>
    </location>
    <ligand>
        <name>Mn(2+)</name>
        <dbReference type="ChEBI" id="CHEBI:29035"/>
    </ligand>
</feature>
<evidence type="ECO:0000259" key="20">
    <source>
        <dbReference type="Pfam" id="PF18052"/>
    </source>
</evidence>
<evidence type="ECO:0000256" key="1">
    <source>
        <dbReference type="ARBA" id="ARBA00004323"/>
    </source>
</evidence>
<protein>
    <recommendedName>
        <fullName evidence="25">Glycosyltransferases</fullName>
    </recommendedName>
</protein>
<dbReference type="InterPro" id="IPR027417">
    <property type="entry name" value="P-loop_NTPase"/>
</dbReference>
<dbReference type="InterPro" id="IPR029044">
    <property type="entry name" value="Nucleotide-diphossugar_trans"/>
</dbReference>
<keyword evidence="6" id="KW-0547">Nucleotide-binding</keyword>
<evidence type="ECO:0000256" key="10">
    <source>
        <dbReference type="ARBA" id="ARBA00022989"/>
    </source>
</evidence>
<dbReference type="Gene3D" id="3.40.50.300">
    <property type="entry name" value="P-loop containing nucleotide triphosphate hydrolases"/>
    <property type="match status" value="1"/>
</dbReference>
<dbReference type="SUPFAM" id="SSF52058">
    <property type="entry name" value="L domain-like"/>
    <property type="match status" value="2"/>
</dbReference>
<keyword evidence="16" id="KW-0464">Manganese</keyword>
<evidence type="ECO:0000256" key="14">
    <source>
        <dbReference type="ARBA" id="ARBA00023316"/>
    </source>
</evidence>
<dbReference type="Pfam" id="PF03360">
    <property type="entry name" value="Glyco_transf_43"/>
    <property type="match status" value="1"/>
</dbReference>
<evidence type="ECO:0000256" key="16">
    <source>
        <dbReference type="PIRSR" id="PIRSR605027-3"/>
    </source>
</evidence>
<dbReference type="GO" id="GO:0071555">
    <property type="term" value="P:cell wall organization"/>
    <property type="evidence" value="ECO:0007669"/>
    <property type="project" value="UniProtKB-KW"/>
</dbReference>
<feature type="active site" description="Proton donor/acceptor" evidence="15">
    <location>
        <position position="336"/>
    </location>
</feature>
<dbReference type="GO" id="GO:0043531">
    <property type="term" value="F:ADP binding"/>
    <property type="evidence" value="ECO:0007669"/>
    <property type="project" value="InterPro"/>
</dbReference>
<dbReference type="GO" id="GO:0000139">
    <property type="term" value="C:Golgi membrane"/>
    <property type="evidence" value="ECO:0007669"/>
    <property type="project" value="UniProtKB-SubCell"/>
</dbReference>
<dbReference type="GO" id="GO:0005524">
    <property type="term" value="F:ATP binding"/>
    <property type="evidence" value="ECO:0007669"/>
    <property type="project" value="UniProtKB-KW"/>
</dbReference>
<dbReference type="InterPro" id="IPR032675">
    <property type="entry name" value="LRR_dom_sf"/>
</dbReference>